<protein>
    <submittedName>
        <fullName evidence="7">ATP-binding cassette domain-containing protein</fullName>
    </submittedName>
</protein>
<dbReference type="InterPro" id="IPR003593">
    <property type="entry name" value="AAA+_ATPase"/>
</dbReference>
<dbReference type="PROSITE" id="PS50893">
    <property type="entry name" value="ABC_TRANSPORTER_2"/>
    <property type="match status" value="1"/>
</dbReference>
<comment type="caution">
    <text evidence="7">The sequence shown here is derived from an EMBL/GenBank/DDBJ whole genome shotgun (WGS) entry which is preliminary data.</text>
</comment>
<evidence type="ECO:0000256" key="3">
    <source>
        <dbReference type="ARBA" id="ARBA00022741"/>
    </source>
</evidence>
<dbReference type="InterPro" id="IPR025302">
    <property type="entry name" value="DrrA1/2-like_C"/>
</dbReference>
<dbReference type="PANTHER" id="PTHR42711">
    <property type="entry name" value="ABC TRANSPORTER ATP-BINDING PROTEIN"/>
    <property type="match status" value="1"/>
</dbReference>
<evidence type="ECO:0000256" key="5">
    <source>
        <dbReference type="ARBA" id="ARBA00023251"/>
    </source>
</evidence>
<dbReference type="InterPro" id="IPR003439">
    <property type="entry name" value="ABC_transporter-like_ATP-bd"/>
</dbReference>
<dbReference type="GO" id="GO:0046677">
    <property type="term" value="P:response to antibiotic"/>
    <property type="evidence" value="ECO:0007669"/>
    <property type="project" value="UniProtKB-KW"/>
</dbReference>
<keyword evidence="5" id="KW-0046">Antibiotic resistance</keyword>
<proteinExistence type="predicted"/>
<sequence>MTVVVNRLTKTFKSTRALNCLTFSLREGEIFGFVGSNGAGKTTTMRIILGVLAPDSGTVTWNGKFIGIQERRKIGYMPEERGLYPRMKVGEQLIYLARLHTFSTKEAKHTVNKWLDRLGLTPRTNDELQALSLGNQQRVQLAAALIHQPALLILDEPFSGLDPIAVDAMVEVLREYTDTGHSVMFSSHQLELVERVSDSVGILSQGTLVAAGAINELRSSAKSRYAITADPGVISKADQWVSQLQGTSLIYRDNTQAVIEFSKANFDEQDLLHTALRTGPVREFRPVIPSLADIYREHVSSDLDNENRRAREEP</sequence>
<organism evidence="7 8">
    <name type="scientific">Arachnia propionica</name>
    <dbReference type="NCBI Taxonomy" id="1750"/>
    <lineage>
        <taxon>Bacteria</taxon>
        <taxon>Bacillati</taxon>
        <taxon>Actinomycetota</taxon>
        <taxon>Actinomycetes</taxon>
        <taxon>Propionibacteriales</taxon>
        <taxon>Propionibacteriaceae</taxon>
        <taxon>Arachnia</taxon>
    </lineage>
</organism>
<dbReference type="InterPro" id="IPR027417">
    <property type="entry name" value="P-loop_NTPase"/>
</dbReference>
<name>A0A3P1WRZ4_9ACTN</name>
<gene>
    <name evidence="7" type="ORF">EII35_15210</name>
</gene>
<evidence type="ECO:0000259" key="6">
    <source>
        <dbReference type="PROSITE" id="PS50893"/>
    </source>
</evidence>
<dbReference type="Pfam" id="PF13732">
    <property type="entry name" value="DrrA1-3_C"/>
    <property type="match status" value="1"/>
</dbReference>
<keyword evidence="3" id="KW-0547">Nucleotide-binding</keyword>
<comment type="subcellular location">
    <subcellularLocation>
        <location evidence="1">Cell membrane</location>
        <topology evidence="1">Peripheral membrane protein</topology>
    </subcellularLocation>
</comment>
<accession>A0A3P1WRZ4</accession>
<dbReference type="Pfam" id="PF00005">
    <property type="entry name" value="ABC_tran"/>
    <property type="match status" value="1"/>
</dbReference>
<dbReference type="RefSeq" id="WP_125229307.1">
    <property type="nucleotide sequence ID" value="NZ_RQYT01000078.1"/>
</dbReference>
<dbReference type="OrthoDB" id="9804819at2"/>
<keyword evidence="2" id="KW-0813">Transport</keyword>
<dbReference type="PROSITE" id="PS00211">
    <property type="entry name" value="ABC_TRANSPORTER_1"/>
    <property type="match status" value="1"/>
</dbReference>
<dbReference type="PANTHER" id="PTHR42711:SF13">
    <property type="entry name" value="ABC TRANSPORTER, ATP-BINDING PROTEIN"/>
    <property type="match status" value="1"/>
</dbReference>
<dbReference type="AlphaFoldDB" id="A0A3P1WRZ4"/>
<dbReference type="GO" id="GO:0005886">
    <property type="term" value="C:plasma membrane"/>
    <property type="evidence" value="ECO:0007669"/>
    <property type="project" value="UniProtKB-SubCell"/>
</dbReference>
<dbReference type="SMART" id="SM00382">
    <property type="entry name" value="AAA"/>
    <property type="match status" value="1"/>
</dbReference>
<feature type="domain" description="ABC transporter" evidence="6">
    <location>
        <begin position="3"/>
        <end position="230"/>
    </location>
</feature>
<dbReference type="GO" id="GO:0005524">
    <property type="term" value="F:ATP binding"/>
    <property type="evidence" value="ECO:0007669"/>
    <property type="project" value="UniProtKB-KW"/>
</dbReference>
<evidence type="ECO:0000256" key="4">
    <source>
        <dbReference type="ARBA" id="ARBA00022840"/>
    </source>
</evidence>
<evidence type="ECO:0000256" key="1">
    <source>
        <dbReference type="ARBA" id="ARBA00004202"/>
    </source>
</evidence>
<evidence type="ECO:0000313" key="8">
    <source>
        <dbReference type="Proteomes" id="UP000280935"/>
    </source>
</evidence>
<evidence type="ECO:0000256" key="2">
    <source>
        <dbReference type="ARBA" id="ARBA00022448"/>
    </source>
</evidence>
<dbReference type="GO" id="GO:0016887">
    <property type="term" value="F:ATP hydrolysis activity"/>
    <property type="evidence" value="ECO:0007669"/>
    <property type="project" value="InterPro"/>
</dbReference>
<dbReference type="InterPro" id="IPR017871">
    <property type="entry name" value="ABC_transporter-like_CS"/>
</dbReference>
<reference evidence="7 8" key="1">
    <citation type="submission" date="2018-11" db="EMBL/GenBank/DDBJ databases">
        <title>Genomes From Bacteria Associated with the Canine Oral Cavity: a Test Case for Automated Genome-Based Taxonomic Assignment.</title>
        <authorList>
            <person name="Coil D.A."/>
            <person name="Jospin G."/>
            <person name="Darling A.E."/>
            <person name="Wallis C."/>
            <person name="Davis I.J."/>
            <person name="Harris S."/>
            <person name="Eisen J.A."/>
            <person name="Holcombe L.J."/>
            <person name="O'Flynn C."/>
        </authorList>
    </citation>
    <scope>NUCLEOTIDE SEQUENCE [LARGE SCALE GENOMIC DNA]</scope>
    <source>
        <strain evidence="7 8">OH2822_COT-296</strain>
    </source>
</reference>
<dbReference type="EMBL" id="RQYT01000078">
    <property type="protein sequence ID" value="RRD47223.1"/>
    <property type="molecule type" value="Genomic_DNA"/>
</dbReference>
<evidence type="ECO:0000313" key="7">
    <source>
        <dbReference type="EMBL" id="RRD47223.1"/>
    </source>
</evidence>
<dbReference type="Proteomes" id="UP000280935">
    <property type="component" value="Unassembled WGS sequence"/>
</dbReference>
<dbReference type="InterPro" id="IPR050763">
    <property type="entry name" value="ABC_transporter_ATP-binding"/>
</dbReference>
<dbReference type="SUPFAM" id="SSF52540">
    <property type="entry name" value="P-loop containing nucleoside triphosphate hydrolases"/>
    <property type="match status" value="1"/>
</dbReference>
<keyword evidence="4 7" id="KW-0067">ATP-binding</keyword>
<dbReference type="Gene3D" id="3.40.50.300">
    <property type="entry name" value="P-loop containing nucleotide triphosphate hydrolases"/>
    <property type="match status" value="1"/>
</dbReference>